<evidence type="ECO:0000313" key="2">
    <source>
        <dbReference type="Proteomes" id="UP000224080"/>
    </source>
</evidence>
<dbReference type="Proteomes" id="UP000224080">
    <property type="component" value="Unassembled WGS sequence"/>
</dbReference>
<evidence type="ECO:0000313" key="1">
    <source>
        <dbReference type="EMBL" id="PGG95035.1"/>
    </source>
</evidence>
<keyword evidence="2" id="KW-1185">Reference proteome</keyword>
<organism evidence="1 2">
    <name type="scientific">Blastomyces parvus</name>
    <dbReference type="NCBI Taxonomy" id="2060905"/>
    <lineage>
        <taxon>Eukaryota</taxon>
        <taxon>Fungi</taxon>
        <taxon>Dikarya</taxon>
        <taxon>Ascomycota</taxon>
        <taxon>Pezizomycotina</taxon>
        <taxon>Eurotiomycetes</taxon>
        <taxon>Eurotiomycetidae</taxon>
        <taxon>Onygenales</taxon>
        <taxon>Ajellomycetaceae</taxon>
        <taxon>Blastomyces</taxon>
    </lineage>
</organism>
<accession>A0A2B7WEF0</accession>
<proteinExistence type="predicted"/>
<protein>
    <submittedName>
        <fullName evidence="1">Uncharacterized protein</fullName>
    </submittedName>
</protein>
<dbReference type="AlphaFoldDB" id="A0A2B7WEF0"/>
<gene>
    <name evidence="1" type="ORF">GX51_08328</name>
</gene>
<feature type="non-terminal residue" evidence="1">
    <location>
        <position position="59"/>
    </location>
</feature>
<sequence>MSYKNLIMKKSQNIKIMLKIIDEIIILITAIDDIKISVEEVNILLEKVCYILKLEINLM</sequence>
<name>A0A2B7WEF0_9EURO</name>
<dbReference type="STRING" id="2060905.A0A2B7WEF0"/>
<comment type="caution">
    <text evidence="1">The sequence shown here is derived from an EMBL/GenBank/DDBJ whole genome shotgun (WGS) entry which is preliminary data.</text>
</comment>
<reference evidence="1 2" key="1">
    <citation type="submission" date="2017-10" db="EMBL/GenBank/DDBJ databases">
        <title>Comparative genomics in systemic dimorphic fungi from Ajellomycetaceae.</title>
        <authorList>
            <person name="Munoz J.F."/>
            <person name="Mcewen J.G."/>
            <person name="Clay O.K."/>
            <person name="Cuomo C.A."/>
        </authorList>
    </citation>
    <scope>NUCLEOTIDE SEQUENCE [LARGE SCALE GENOMIC DNA]</scope>
    <source>
        <strain evidence="1 2">UAMH130</strain>
    </source>
</reference>
<dbReference type="EMBL" id="PDNC01000312">
    <property type="protein sequence ID" value="PGG95035.1"/>
    <property type="molecule type" value="Genomic_DNA"/>
</dbReference>